<feature type="region of interest" description="Disordered" evidence="1">
    <location>
        <begin position="138"/>
        <end position="169"/>
    </location>
</feature>
<feature type="compositionally biased region" description="Basic and acidic residues" evidence="1">
    <location>
        <begin position="138"/>
        <end position="160"/>
    </location>
</feature>
<feature type="transmembrane region" description="Helical" evidence="2">
    <location>
        <begin position="61"/>
        <end position="81"/>
    </location>
</feature>
<reference evidence="3" key="1">
    <citation type="submission" date="2023-10" db="EMBL/GenBank/DDBJ databases">
        <title>Genome assembly of Pristionchus species.</title>
        <authorList>
            <person name="Yoshida K."/>
            <person name="Sommer R.J."/>
        </authorList>
    </citation>
    <scope>NUCLEOTIDE SEQUENCE</scope>
    <source>
        <strain evidence="3">RS0144</strain>
    </source>
</reference>
<accession>A0AAV5U6K9</accession>
<proteinExistence type="predicted"/>
<dbReference type="Proteomes" id="UP001432027">
    <property type="component" value="Unassembled WGS sequence"/>
</dbReference>
<keyword evidence="2" id="KW-0812">Transmembrane</keyword>
<sequence length="169" mass="18650">TRYFIGPALAWSHGLRREWGNYSRGYCGGYCRGVVWWGCGRSDDVSQDTSTLTRRVAGGVAGGRVVVAPALLVVAVLRVGVVRARREVVVRVRRARGLHPMLEVAEALEEGVVDGLAEATQSEEAGKVFEEAEVVGDDYAHELEDEEHHEADHAHQKEKEEDVDLQRST</sequence>
<feature type="non-terminal residue" evidence="3">
    <location>
        <position position="1"/>
    </location>
</feature>
<dbReference type="AlphaFoldDB" id="A0AAV5U6K9"/>
<keyword evidence="4" id="KW-1185">Reference proteome</keyword>
<name>A0AAV5U6K9_9BILA</name>
<evidence type="ECO:0000313" key="4">
    <source>
        <dbReference type="Proteomes" id="UP001432027"/>
    </source>
</evidence>
<organism evidence="3 4">
    <name type="scientific">Pristionchus entomophagus</name>
    <dbReference type="NCBI Taxonomy" id="358040"/>
    <lineage>
        <taxon>Eukaryota</taxon>
        <taxon>Metazoa</taxon>
        <taxon>Ecdysozoa</taxon>
        <taxon>Nematoda</taxon>
        <taxon>Chromadorea</taxon>
        <taxon>Rhabditida</taxon>
        <taxon>Rhabditina</taxon>
        <taxon>Diplogasteromorpha</taxon>
        <taxon>Diplogasteroidea</taxon>
        <taxon>Neodiplogasteridae</taxon>
        <taxon>Pristionchus</taxon>
    </lineage>
</organism>
<dbReference type="EMBL" id="BTSX01000005">
    <property type="protein sequence ID" value="GMT01749.1"/>
    <property type="molecule type" value="Genomic_DNA"/>
</dbReference>
<feature type="non-terminal residue" evidence="3">
    <location>
        <position position="169"/>
    </location>
</feature>
<protein>
    <submittedName>
        <fullName evidence="3">Uncharacterized protein</fullName>
    </submittedName>
</protein>
<comment type="caution">
    <text evidence="3">The sequence shown here is derived from an EMBL/GenBank/DDBJ whole genome shotgun (WGS) entry which is preliminary data.</text>
</comment>
<keyword evidence="2" id="KW-1133">Transmembrane helix</keyword>
<keyword evidence="2" id="KW-0472">Membrane</keyword>
<evidence type="ECO:0000256" key="2">
    <source>
        <dbReference type="SAM" id="Phobius"/>
    </source>
</evidence>
<evidence type="ECO:0000313" key="3">
    <source>
        <dbReference type="EMBL" id="GMT01749.1"/>
    </source>
</evidence>
<evidence type="ECO:0000256" key="1">
    <source>
        <dbReference type="SAM" id="MobiDB-lite"/>
    </source>
</evidence>
<gene>
    <name evidence="3" type="ORF">PENTCL1PPCAC_23923</name>
</gene>